<dbReference type="AlphaFoldDB" id="A0A8H6FQ22"/>
<dbReference type="EMBL" id="JACCJC010000047">
    <property type="protein sequence ID" value="KAF6232623.1"/>
    <property type="molecule type" value="Genomic_DNA"/>
</dbReference>
<name>A0A8H6FQ22_9LECA</name>
<protein>
    <submittedName>
        <fullName evidence="2">Uncharacterized protein</fullName>
    </submittedName>
</protein>
<gene>
    <name evidence="2" type="ORF">HO173_009291</name>
</gene>
<dbReference type="OrthoDB" id="10618808at2759"/>
<reference evidence="2 3" key="1">
    <citation type="journal article" date="2020" name="Genomics">
        <title>Complete, high-quality genomes from long-read metagenomic sequencing of two wolf lichen thalli reveals enigmatic genome architecture.</title>
        <authorList>
            <person name="McKenzie S.K."/>
            <person name="Walston R.F."/>
            <person name="Allen J.L."/>
        </authorList>
    </citation>
    <scope>NUCLEOTIDE SEQUENCE [LARGE SCALE GENOMIC DNA]</scope>
    <source>
        <strain evidence="2">WasteWater2</strain>
    </source>
</reference>
<feature type="region of interest" description="Disordered" evidence="1">
    <location>
        <begin position="64"/>
        <end position="83"/>
    </location>
</feature>
<feature type="compositionally biased region" description="Basic and acidic residues" evidence="1">
    <location>
        <begin position="13"/>
        <end position="23"/>
    </location>
</feature>
<dbReference type="Proteomes" id="UP000578531">
    <property type="component" value="Unassembled WGS sequence"/>
</dbReference>
<dbReference type="RefSeq" id="XP_037162049.1">
    <property type="nucleotide sequence ID" value="XM_037311182.1"/>
</dbReference>
<sequence>MLEVAVSMKRDRRSGEGGHHQRGPDLPTRTQDGASFRQNIPYPSDSEESFARHHAERYGHEELLVDGQHTGSPHFPRRSERARIHAEYTTSNRQRDRTREAYGDTLKSATEEYESLSYNQREYYDSTSGGMLPRHHATLLPLARDREGPNYHNATNRERLLTMEYGYHSVAAQQRHWDSAEQAYQEHGQVQADHARHRRFRSDPRDDDTVDCYSNSPVQSTEPHTRSRNQGLPPPGYYCDRLDTPPEEDDDGAGEAYGGR</sequence>
<keyword evidence="3" id="KW-1185">Reference proteome</keyword>
<feature type="compositionally biased region" description="Polar residues" evidence="1">
    <location>
        <begin position="28"/>
        <end position="38"/>
    </location>
</feature>
<evidence type="ECO:0000313" key="3">
    <source>
        <dbReference type="Proteomes" id="UP000578531"/>
    </source>
</evidence>
<accession>A0A8H6FQ22</accession>
<evidence type="ECO:0000313" key="2">
    <source>
        <dbReference type="EMBL" id="KAF6232623.1"/>
    </source>
</evidence>
<proteinExistence type="predicted"/>
<evidence type="ECO:0000256" key="1">
    <source>
        <dbReference type="SAM" id="MobiDB-lite"/>
    </source>
</evidence>
<feature type="region of interest" description="Disordered" evidence="1">
    <location>
        <begin position="1"/>
        <end position="54"/>
    </location>
</feature>
<feature type="region of interest" description="Disordered" evidence="1">
    <location>
        <begin position="184"/>
        <end position="260"/>
    </location>
</feature>
<comment type="caution">
    <text evidence="2">The sequence shown here is derived from an EMBL/GenBank/DDBJ whole genome shotgun (WGS) entry which is preliminary data.</text>
</comment>
<feature type="compositionally biased region" description="Polar residues" evidence="1">
    <location>
        <begin position="212"/>
        <end position="222"/>
    </location>
</feature>
<dbReference type="GeneID" id="59290943"/>
<organism evidence="2 3">
    <name type="scientific">Letharia columbiana</name>
    <dbReference type="NCBI Taxonomy" id="112416"/>
    <lineage>
        <taxon>Eukaryota</taxon>
        <taxon>Fungi</taxon>
        <taxon>Dikarya</taxon>
        <taxon>Ascomycota</taxon>
        <taxon>Pezizomycotina</taxon>
        <taxon>Lecanoromycetes</taxon>
        <taxon>OSLEUM clade</taxon>
        <taxon>Lecanoromycetidae</taxon>
        <taxon>Lecanorales</taxon>
        <taxon>Lecanorineae</taxon>
        <taxon>Parmeliaceae</taxon>
        <taxon>Letharia</taxon>
    </lineage>
</organism>